<evidence type="ECO:0000313" key="2">
    <source>
        <dbReference type="EMBL" id="NDL56930.1"/>
    </source>
</evidence>
<keyword evidence="1" id="KW-1133">Transmembrane helix</keyword>
<name>A0A7K3M101_9ACTN</name>
<evidence type="ECO:0000256" key="1">
    <source>
        <dbReference type="SAM" id="Phobius"/>
    </source>
</evidence>
<accession>A0A7K3M101</accession>
<feature type="transmembrane region" description="Helical" evidence="1">
    <location>
        <begin position="146"/>
        <end position="172"/>
    </location>
</feature>
<keyword evidence="3" id="KW-1185">Reference proteome</keyword>
<keyword evidence="1" id="KW-0472">Membrane</keyword>
<proteinExistence type="predicted"/>
<reference evidence="2 3" key="1">
    <citation type="submission" date="2019-11" db="EMBL/GenBank/DDBJ databases">
        <authorList>
            <person name="Li X.-J."/>
            <person name="Feng X.-M."/>
        </authorList>
    </citation>
    <scope>NUCLEOTIDE SEQUENCE [LARGE SCALE GENOMIC DNA]</scope>
    <source>
        <strain evidence="2 3">XMNu-373</strain>
    </source>
</reference>
<protein>
    <submittedName>
        <fullName evidence="2">Uncharacterized protein</fullName>
    </submittedName>
</protein>
<dbReference type="Proteomes" id="UP000460435">
    <property type="component" value="Unassembled WGS sequence"/>
</dbReference>
<comment type="caution">
    <text evidence="2">The sequence shown here is derived from an EMBL/GenBank/DDBJ whole genome shotgun (WGS) entry which is preliminary data.</text>
</comment>
<evidence type="ECO:0000313" key="3">
    <source>
        <dbReference type="Proteomes" id="UP000460435"/>
    </source>
</evidence>
<feature type="transmembrane region" description="Helical" evidence="1">
    <location>
        <begin position="106"/>
        <end position="125"/>
    </location>
</feature>
<feature type="transmembrane region" description="Helical" evidence="1">
    <location>
        <begin position="68"/>
        <end position="86"/>
    </location>
</feature>
<organism evidence="2 3">
    <name type="scientific">Phytoactinopolyspora mesophila</name>
    <dbReference type="NCBI Taxonomy" id="2650750"/>
    <lineage>
        <taxon>Bacteria</taxon>
        <taxon>Bacillati</taxon>
        <taxon>Actinomycetota</taxon>
        <taxon>Actinomycetes</taxon>
        <taxon>Jiangellales</taxon>
        <taxon>Jiangellaceae</taxon>
        <taxon>Phytoactinopolyspora</taxon>
    </lineage>
</organism>
<sequence>MGALTTAGPRIHRHPRRGTSWVRFLGLHMRARLVPYGVVAVALVAAVSWAAAGYLMDRPFSSGPDARIPVVVAAPLVCSILLSMGLGGRDELLERSTAVPWRAVRAGHVVVMATVPGVALALTGMRASQTYGAFELVRNTAGFAGVVLLAAVALGAGLAWLPVGIYAGVVYLAAPRDLPEHTVWWTWPLQPWGTTGAAWVAAALFVAGLILYCRLGARAGHDHDH</sequence>
<keyword evidence="1" id="KW-0812">Transmembrane</keyword>
<dbReference type="AlphaFoldDB" id="A0A7K3M101"/>
<dbReference type="RefSeq" id="WP_162449626.1">
    <property type="nucleotide sequence ID" value="NZ_WLZY01000002.1"/>
</dbReference>
<feature type="transmembrane region" description="Helical" evidence="1">
    <location>
        <begin position="33"/>
        <end position="56"/>
    </location>
</feature>
<feature type="transmembrane region" description="Helical" evidence="1">
    <location>
        <begin position="192"/>
        <end position="213"/>
    </location>
</feature>
<gene>
    <name evidence="2" type="ORF">F7O44_07580</name>
</gene>
<dbReference type="EMBL" id="WLZY01000002">
    <property type="protein sequence ID" value="NDL56930.1"/>
    <property type="molecule type" value="Genomic_DNA"/>
</dbReference>